<protein>
    <recommendedName>
        <fullName evidence="3">Berberine/berberine-like domain-containing protein</fullName>
    </recommendedName>
</protein>
<evidence type="ECO:0000313" key="1">
    <source>
        <dbReference type="EMBL" id="TDD41853.1"/>
    </source>
</evidence>
<comment type="caution">
    <text evidence="1">The sequence shown here is derived from an EMBL/GenBank/DDBJ whole genome shotgun (WGS) entry which is preliminary data.</text>
</comment>
<organism evidence="1 2">
    <name type="scientific">Nonomuraea terrae</name>
    <dbReference type="NCBI Taxonomy" id="2530383"/>
    <lineage>
        <taxon>Bacteria</taxon>
        <taxon>Bacillati</taxon>
        <taxon>Actinomycetota</taxon>
        <taxon>Actinomycetes</taxon>
        <taxon>Streptosporangiales</taxon>
        <taxon>Streptosporangiaceae</taxon>
        <taxon>Nonomuraea</taxon>
    </lineage>
</organism>
<dbReference type="OrthoDB" id="545125at2"/>
<sequence>MSATFGEPTVRPQGGAHLWEASWITSLPDPAPGSAAVRERLRQIAGTLVPHTSGRKPFTFLAAGEHAASAFTPDTLARLRALKRARDPRGTFRSNFPVLAVSGGGRGGRSGRS</sequence>
<gene>
    <name evidence="1" type="ORF">E1286_31940</name>
</gene>
<name>A0A4R4YBK2_9ACTN</name>
<dbReference type="AlphaFoldDB" id="A0A4R4YBK2"/>
<dbReference type="Gene3D" id="3.40.462.20">
    <property type="match status" value="1"/>
</dbReference>
<dbReference type="Proteomes" id="UP000295302">
    <property type="component" value="Unassembled WGS sequence"/>
</dbReference>
<dbReference type="EMBL" id="SMKQ01000136">
    <property type="protein sequence ID" value="TDD41853.1"/>
    <property type="molecule type" value="Genomic_DNA"/>
</dbReference>
<dbReference type="InterPro" id="IPR016169">
    <property type="entry name" value="FAD-bd_PCMH_sub2"/>
</dbReference>
<keyword evidence="2" id="KW-1185">Reference proteome</keyword>
<proteinExistence type="predicted"/>
<accession>A0A4R4YBK2</accession>
<reference evidence="1 2" key="1">
    <citation type="submission" date="2019-03" db="EMBL/GenBank/DDBJ databases">
        <title>Draft genome sequences of novel Actinobacteria.</title>
        <authorList>
            <person name="Sahin N."/>
            <person name="Ay H."/>
            <person name="Saygin H."/>
        </authorList>
    </citation>
    <scope>NUCLEOTIDE SEQUENCE [LARGE SCALE GENOMIC DNA]</scope>
    <source>
        <strain evidence="1 2">CH32</strain>
    </source>
</reference>
<evidence type="ECO:0008006" key="3">
    <source>
        <dbReference type="Google" id="ProtNLM"/>
    </source>
</evidence>
<evidence type="ECO:0000313" key="2">
    <source>
        <dbReference type="Proteomes" id="UP000295302"/>
    </source>
</evidence>
<dbReference type="RefSeq" id="WP_132618360.1">
    <property type="nucleotide sequence ID" value="NZ_SMKQ01000136.1"/>
</dbReference>
<dbReference type="Gene3D" id="3.30.465.10">
    <property type="match status" value="1"/>
</dbReference>